<keyword evidence="4" id="KW-1185">Reference proteome</keyword>
<comment type="caution">
    <text evidence="3">The sequence shown here is derived from an EMBL/GenBank/DDBJ whole genome shotgun (WGS) entry which is preliminary data.</text>
</comment>
<dbReference type="Gene3D" id="1.50.10.10">
    <property type="match status" value="1"/>
</dbReference>
<feature type="transmembrane region" description="Helical" evidence="2">
    <location>
        <begin position="42"/>
        <end position="61"/>
    </location>
</feature>
<dbReference type="SUPFAM" id="SSF48208">
    <property type="entry name" value="Six-hairpin glycosidases"/>
    <property type="match status" value="1"/>
</dbReference>
<evidence type="ECO:0000313" key="3">
    <source>
        <dbReference type="EMBL" id="MDQ1150240.1"/>
    </source>
</evidence>
<organism evidence="3 4">
    <name type="scientific">Sphingobacterium zeae</name>
    <dbReference type="NCBI Taxonomy" id="1776859"/>
    <lineage>
        <taxon>Bacteria</taxon>
        <taxon>Pseudomonadati</taxon>
        <taxon>Bacteroidota</taxon>
        <taxon>Sphingobacteriia</taxon>
        <taxon>Sphingobacteriales</taxon>
        <taxon>Sphingobacteriaceae</taxon>
        <taxon>Sphingobacterium</taxon>
    </lineage>
</organism>
<dbReference type="InterPro" id="IPR012341">
    <property type="entry name" value="6hp_glycosidase-like_sf"/>
</dbReference>
<keyword evidence="1 3" id="KW-0378">Hydrolase</keyword>
<sequence length="420" mass="48891">MFLTEITKKYETEVSALMLVNYIACCRWSILKKYNFMKIRRFIALAILGLYPGLSASQVPIRAMDVRIAEKVFDVTWYLDRVASWQLDSIEHKGLRHAGREWTSATLFTGLIEMTKHSGGARYTRYLESVGEQFDWKMYADNYRYYADNYCVGQLYTWKYNRDKNIDYIADFIRLADTLVSRPHSESLDWKNNIALREWAWCDALFMGPPALSSIYKVTGNLQYLDLVDTLWWKTTDYLYNTKERLFYRDQSYFDKKESNGEDVFWSRGNGWVLAGLVRVLNDMPKDYKSRPRWEDLYRNMVQRIASLQQHDGYWRTSLLDPERYPAKETSGTALFTYAIAWGINNKLIPSKDYETVVWNGWNALVDAVHPNGKLGYVQQVGEAPGEVNYDDTEIYGVGAFLLAGNEVLKLAEKSSATEK</sequence>
<dbReference type="InterPro" id="IPR052043">
    <property type="entry name" value="PolySaccharide_Degr_Enz"/>
</dbReference>
<keyword evidence="2" id="KW-1133">Transmembrane helix</keyword>
<name>A0ABU0U5K2_9SPHI</name>
<evidence type="ECO:0000313" key="4">
    <source>
        <dbReference type="Proteomes" id="UP001244640"/>
    </source>
</evidence>
<evidence type="ECO:0000256" key="2">
    <source>
        <dbReference type="SAM" id="Phobius"/>
    </source>
</evidence>
<keyword evidence="2" id="KW-0812">Transmembrane</keyword>
<dbReference type="EC" id="3.2.1.172" evidence="3"/>
<protein>
    <submittedName>
        <fullName evidence="3">Unsaturated rhamnogalacturonyl hydrolase</fullName>
        <ecNumber evidence="3">3.2.1.172</ecNumber>
    </submittedName>
</protein>
<accession>A0ABU0U5K2</accession>
<dbReference type="GO" id="GO:0102211">
    <property type="term" value="F:unsaturated rhamnogalacturonyl hydrolase activity"/>
    <property type="evidence" value="ECO:0007669"/>
    <property type="project" value="UniProtKB-EC"/>
</dbReference>
<dbReference type="PANTHER" id="PTHR33886">
    <property type="entry name" value="UNSATURATED RHAMNOGALACTURONAN HYDROLASE (EUROFUNG)"/>
    <property type="match status" value="1"/>
</dbReference>
<dbReference type="EMBL" id="JAUTBA010000001">
    <property type="protein sequence ID" value="MDQ1150240.1"/>
    <property type="molecule type" value="Genomic_DNA"/>
</dbReference>
<keyword evidence="3" id="KW-0326">Glycosidase</keyword>
<keyword evidence="2" id="KW-0472">Membrane</keyword>
<dbReference type="InterPro" id="IPR010905">
    <property type="entry name" value="Glyco_hydro_88"/>
</dbReference>
<proteinExistence type="predicted"/>
<dbReference type="Pfam" id="PF07470">
    <property type="entry name" value="Glyco_hydro_88"/>
    <property type="match status" value="1"/>
</dbReference>
<gene>
    <name evidence="3" type="ORF">QE382_002224</name>
</gene>
<dbReference type="Proteomes" id="UP001244640">
    <property type="component" value="Unassembled WGS sequence"/>
</dbReference>
<dbReference type="InterPro" id="IPR008928">
    <property type="entry name" value="6-hairpin_glycosidase_sf"/>
</dbReference>
<dbReference type="PANTHER" id="PTHR33886:SF8">
    <property type="entry name" value="UNSATURATED RHAMNOGALACTURONAN HYDROLASE (EUROFUNG)"/>
    <property type="match status" value="1"/>
</dbReference>
<reference evidence="3 4" key="1">
    <citation type="submission" date="2023-07" db="EMBL/GenBank/DDBJ databases">
        <title>Functional and genomic diversity of the sorghum phyllosphere microbiome.</title>
        <authorList>
            <person name="Shade A."/>
        </authorList>
    </citation>
    <scope>NUCLEOTIDE SEQUENCE [LARGE SCALE GENOMIC DNA]</scope>
    <source>
        <strain evidence="3 4">SORGH_AS_0892</strain>
    </source>
</reference>
<evidence type="ECO:0000256" key="1">
    <source>
        <dbReference type="ARBA" id="ARBA00022801"/>
    </source>
</evidence>